<dbReference type="EMBL" id="JAWDGP010005602">
    <property type="protein sequence ID" value="KAK3755375.1"/>
    <property type="molecule type" value="Genomic_DNA"/>
</dbReference>
<keyword evidence="2" id="KW-1185">Reference proteome</keyword>
<reference evidence="1" key="1">
    <citation type="journal article" date="2023" name="G3 (Bethesda)">
        <title>A reference genome for the long-term kleptoplast-retaining sea slug Elysia crispata morphotype clarki.</title>
        <authorList>
            <person name="Eastman K.E."/>
            <person name="Pendleton A.L."/>
            <person name="Shaikh M.A."/>
            <person name="Suttiyut T."/>
            <person name="Ogas R."/>
            <person name="Tomko P."/>
            <person name="Gavelis G."/>
            <person name="Widhalm J.R."/>
            <person name="Wisecaver J.H."/>
        </authorList>
    </citation>
    <scope>NUCLEOTIDE SEQUENCE</scope>
    <source>
        <strain evidence="1">ECLA1</strain>
    </source>
</reference>
<dbReference type="Proteomes" id="UP001283361">
    <property type="component" value="Unassembled WGS sequence"/>
</dbReference>
<dbReference type="AlphaFoldDB" id="A0AAE1D3S9"/>
<proteinExistence type="predicted"/>
<sequence>MSVAVWHCDRVCVSSTPPPPLLRIDGENWNFGWIVVVKVVEQKRRNRPGWGSLGPGLFALLADANGVPEFPINCGRGGPSGDTSLVFALSQARGSCRMEPARTRS</sequence>
<organism evidence="1 2">
    <name type="scientific">Elysia crispata</name>
    <name type="common">lettuce slug</name>
    <dbReference type="NCBI Taxonomy" id="231223"/>
    <lineage>
        <taxon>Eukaryota</taxon>
        <taxon>Metazoa</taxon>
        <taxon>Spiralia</taxon>
        <taxon>Lophotrochozoa</taxon>
        <taxon>Mollusca</taxon>
        <taxon>Gastropoda</taxon>
        <taxon>Heterobranchia</taxon>
        <taxon>Euthyneura</taxon>
        <taxon>Panpulmonata</taxon>
        <taxon>Sacoglossa</taxon>
        <taxon>Placobranchoidea</taxon>
        <taxon>Plakobranchidae</taxon>
        <taxon>Elysia</taxon>
    </lineage>
</organism>
<evidence type="ECO:0000313" key="1">
    <source>
        <dbReference type="EMBL" id="KAK3755375.1"/>
    </source>
</evidence>
<evidence type="ECO:0000313" key="2">
    <source>
        <dbReference type="Proteomes" id="UP001283361"/>
    </source>
</evidence>
<protein>
    <submittedName>
        <fullName evidence="1">Uncharacterized protein</fullName>
    </submittedName>
</protein>
<comment type="caution">
    <text evidence="1">The sequence shown here is derived from an EMBL/GenBank/DDBJ whole genome shotgun (WGS) entry which is preliminary data.</text>
</comment>
<name>A0AAE1D3S9_9GAST</name>
<gene>
    <name evidence="1" type="ORF">RRG08_026105</name>
</gene>
<accession>A0AAE1D3S9</accession>